<evidence type="ECO:0000313" key="2">
    <source>
        <dbReference type="EMBL" id="KAG5585053.1"/>
    </source>
</evidence>
<dbReference type="OrthoDB" id="1298845at2759"/>
<feature type="compositionally biased region" description="Acidic residues" evidence="1">
    <location>
        <begin position="52"/>
        <end position="64"/>
    </location>
</feature>
<dbReference type="AlphaFoldDB" id="A0A9J5XBR8"/>
<proteinExistence type="predicted"/>
<comment type="caution">
    <text evidence="2">The sequence shown here is derived from an EMBL/GenBank/DDBJ whole genome shotgun (WGS) entry which is preliminary data.</text>
</comment>
<evidence type="ECO:0000256" key="1">
    <source>
        <dbReference type="SAM" id="MobiDB-lite"/>
    </source>
</evidence>
<feature type="region of interest" description="Disordered" evidence="1">
    <location>
        <begin position="37"/>
        <end position="65"/>
    </location>
</feature>
<gene>
    <name evidence="2" type="ORF">H5410_045487</name>
</gene>
<dbReference type="Proteomes" id="UP000824120">
    <property type="component" value="Chromosome 9"/>
</dbReference>
<dbReference type="EMBL" id="JACXVP010000009">
    <property type="protein sequence ID" value="KAG5585053.1"/>
    <property type="molecule type" value="Genomic_DNA"/>
</dbReference>
<name>A0A9J5XBR8_SOLCO</name>
<organism evidence="2 3">
    <name type="scientific">Solanum commersonii</name>
    <name type="common">Commerson's wild potato</name>
    <name type="synonym">Commerson's nightshade</name>
    <dbReference type="NCBI Taxonomy" id="4109"/>
    <lineage>
        <taxon>Eukaryota</taxon>
        <taxon>Viridiplantae</taxon>
        <taxon>Streptophyta</taxon>
        <taxon>Embryophyta</taxon>
        <taxon>Tracheophyta</taxon>
        <taxon>Spermatophyta</taxon>
        <taxon>Magnoliopsida</taxon>
        <taxon>eudicotyledons</taxon>
        <taxon>Gunneridae</taxon>
        <taxon>Pentapetalae</taxon>
        <taxon>asterids</taxon>
        <taxon>lamiids</taxon>
        <taxon>Solanales</taxon>
        <taxon>Solanaceae</taxon>
        <taxon>Solanoideae</taxon>
        <taxon>Solaneae</taxon>
        <taxon>Solanum</taxon>
    </lineage>
</organism>
<evidence type="ECO:0000313" key="3">
    <source>
        <dbReference type="Proteomes" id="UP000824120"/>
    </source>
</evidence>
<sequence>MLEDIRIKLERSAQVLCVISTPQPSIEVAGPSNLKRKARDKPVAPSKRAIIDEDEDEDELESENETTIIRPRAISEAKTRLQMKKLHQLPTCSRKINFGGMRVILETDHFNLDIGRFVFVYFVTGHEYFCKLN</sequence>
<protein>
    <submittedName>
        <fullName evidence="2">Uncharacterized protein</fullName>
    </submittedName>
</protein>
<feature type="non-terminal residue" evidence="2">
    <location>
        <position position="1"/>
    </location>
</feature>
<keyword evidence="3" id="KW-1185">Reference proteome</keyword>
<accession>A0A9J5XBR8</accession>
<reference evidence="2 3" key="1">
    <citation type="submission" date="2020-09" db="EMBL/GenBank/DDBJ databases">
        <title>De no assembly of potato wild relative species, Solanum commersonii.</title>
        <authorList>
            <person name="Cho K."/>
        </authorList>
    </citation>
    <scope>NUCLEOTIDE SEQUENCE [LARGE SCALE GENOMIC DNA]</scope>
    <source>
        <strain evidence="2">LZ3.2</strain>
        <tissue evidence="2">Leaf</tissue>
    </source>
</reference>